<evidence type="ECO:0000256" key="1">
    <source>
        <dbReference type="ARBA" id="ARBA00023284"/>
    </source>
</evidence>
<dbReference type="RefSeq" id="WP_344804791.1">
    <property type="nucleotide sequence ID" value="NZ_BAABBO010000007.1"/>
</dbReference>
<dbReference type="SUPFAM" id="SSF52833">
    <property type="entry name" value="Thioredoxin-like"/>
    <property type="match status" value="1"/>
</dbReference>
<dbReference type="PROSITE" id="PS00194">
    <property type="entry name" value="THIOREDOXIN_1"/>
    <property type="match status" value="1"/>
</dbReference>
<protein>
    <recommendedName>
        <fullName evidence="5">Thioredoxin domain-containing protein</fullName>
    </recommendedName>
</protein>
<dbReference type="InterPro" id="IPR017937">
    <property type="entry name" value="Thioredoxin_CS"/>
</dbReference>
<dbReference type="EMBL" id="BAABBO010000007">
    <property type="protein sequence ID" value="GAA3957047.1"/>
    <property type="molecule type" value="Genomic_DNA"/>
</dbReference>
<evidence type="ECO:0000313" key="4">
    <source>
        <dbReference type="Proteomes" id="UP001501337"/>
    </source>
</evidence>
<organism evidence="3 4">
    <name type="scientific">Allohahella marinimesophila</name>
    <dbReference type="NCBI Taxonomy" id="1054972"/>
    <lineage>
        <taxon>Bacteria</taxon>
        <taxon>Pseudomonadati</taxon>
        <taxon>Pseudomonadota</taxon>
        <taxon>Gammaproteobacteria</taxon>
        <taxon>Oceanospirillales</taxon>
        <taxon>Hahellaceae</taxon>
        <taxon>Allohahella</taxon>
    </lineage>
</organism>
<dbReference type="InterPro" id="IPR036249">
    <property type="entry name" value="Thioredoxin-like_sf"/>
</dbReference>
<keyword evidence="1" id="KW-0676">Redox-active center</keyword>
<keyword evidence="2" id="KW-0732">Signal</keyword>
<feature type="signal peptide" evidence="2">
    <location>
        <begin position="1"/>
        <end position="23"/>
    </location>
</feature>
<sequence>MLSLYHRTISFLALLMLSAGLHADEVLPINWNDEQLDWHSYEAGVDEIRRTGSVGMLVLYADWCPTCKAYGKLFGEEAVVNSLVGVVLIRANVDTEIGLSSRYDIDGDYVPRTFALDSKARIIEALDPSTEQFWYFLPVSKPDYVVSFAEKLKGLKGDPSSVELTALE</sequence>
<feature type="chain" id="PRO_5045628040" description="Thioredoxin domain-containing protein" evidence="2">
    <location>
        <begin position="24"/>
        <end position="168"/>
    </location>
</feature>
<evidence type="ECO:0000256" key="2">
    <source>
        <dbReference type="SAM" id="SignalP"/>
    </source>
</evidence>
<gene>
    <name evidence="3" type="ORF">GCM10022278_14500</name>
</gene>
<keyword evidence="4" id="KW-1185">Reference proteome</keyword>
<name>A0ABP7NZU9_9GAMM</name>
<accession>A0ABP7NZU9</accession>
<dbReference type="Pfam" id="PF13899">
    <property type="entry name" value="Thioredoxin_7"/>
    <property type="match status" value="1"/>
</dbReference>
<evidence type="ECO:0000313" key="3">
    <source>
        <dbReference type="EMBL" id="GAA3957047.1"/>
    </source>
</evidence>
<proteinExistence type="predicted"/>
<reference evidence="4" key="1">
    <citation type="journal article" date="2019" name="Int. J. Syst. Evol. Microbiol.">
        <title>The Global Catalogue of Microorganisms (GCM) 10K type strain sequencing project: providing services to taxonomists for standard genome sequencing and annotation.</title>
        <authorList>
            <consortium name="The Broad Institute Genomics Platform"/>
            <consortium name="The Broad Institute Genome Sequencing Center for Infectious Disease"/>
            <person name="Wu L."/>
            <person name="Ma J."/>
        </authorList>
    </citation>
    <scope>NUCLEOTIDE SEQUENCE [LARGE SCALE GENOMIC DNA]</scope>
    <source>
        <strain evidence="4">JCM 17555</strain>
    </source>
</reference>
<dbReference type="Gene3D" id="3.40.30.10">
    <property type="entry name" value="Glutaredoxin"/>
    <property type="match status" value="1"/>
</dbReference>
<evidence type="ECO:0008006" key="5">
    <source>
        <dbReference type="Google" id="ProtNLM"/>
    </source>
</evidence>
<comment type="caution">
    <text evidence="3">The sequence shown here is derived from an EMBL/GenBank/DDBJ whole genome shotgun (WGS) entry which is preliminary data.</text>
</comment>
<dbReference type="Proteomes" id="UP001501337">
    <property type="component" value="Unassembled WGS sequence"/>
</dbReference>